<sequence>MSQDQSSFPTNQNFPYWKKLPHLVQTEVGLMLSFFERKKLAFCSKATEIFVSGLPIYRFQNLKFCIKHGVFSVELKDSRGSTECSFSTFYETYKNSRCFFEKVEFPKGWEQINVSLRLFAYTRIPFRCNTFVWHFGGIGTLPEMLDWIDKKPIKTIFLHNTFCQRTHAEIKNNMTWKKAENLYIEFCNENPGIKDIAFQNRNIDWIDLSNFKNLELNIAGISANDAWKLIKAYKTCEHPRGSCFIVKSRSTIHCKTLTALFDVEVNNQPIPNIPAVHAQHFPKSDKRLVLVVTIHPKHFEGIVCGVDTIKEDVQVASGGVFSKNRISPSVTPIIL</sequence>
<gene>
    <name evidence="1" type="ORF">CRE_07643</name>
</gene>
<reference evidence="1" key="1">
    <citation type="submission" date="2007-07" db="EMBL/GenBank/DDBJ databases">
        <title>PCAP assembly of the Caenorhabditis remanei genome.</title>
        <authorList>
            <consortium name="The Caenorhabditis remanei Sequencing Consortium"/>
            <person name="Wilson R.K."/>
        </authorList>
    </citation>
    <scope>NUCLEOTIDE SEQUENCE [LARGE SCALE GENOMIC DNA]</scope>
    <source>
        <strain evidence="1">PB4641</strain>
    </source>
</reference>
<dbReference type="EMBL" id="DS268462">
    <property type="protein sequence ID" value="EFP06359.1"/>
    <property type="molecule type" value="Genomic_DNA"/>
</dbReference>
<evidence type="ECO:0008006" key="3">
    <source>
        <dbReference type="Google" id="ProtNLM"/>
    </source>
</evidence>
<dbReference type="HOGENOM" id="CLU_746483_0_0_1"/>
<protein>
    <recommendedName>
        <fullName evidence="3">DUF38 domain-containing protein</fullName>
    </recommendedName>
</protein>
<keyword evidence="2" id="KW-1185">Reference proteome</keyword>
<name>E3MP25_CAERE</name>
<dbReference type="Proteomes" id="UP000008281">
    <property type="component" value="Unassembled WGS sequence"/>
</dbReference>
<evidence type="ECO:0000313" key="2">
    <source>
        <dbReference type="Proteomes" id="UP000008281"/>
    </source>
</evidence>
<accession>E3MP25</accession>
<proteinExistence type="predicted"/>
<evidence type="ECO:0000313" key="1">
    <source>
        <dbReference type="EMBL" id="EFP06359.1"/>
    </source>
</evidence>
<organism evidence="2">
    <name type="scientific">Caenorhabditis remanei</name>
    <name type="common">Caenorhabditis vulgaris</name>
    <dbReference type="NCBI Taxonomy" id="31234"/>
    <lineage>
        <taxon>Eukaryota</taxon>
        <taxon>Metazoa</taxon>
        <taxon>Ecdysozoa</taxon>
        <taxon>Nematoda</taxon>
        <taxon>Chromadorea</taxon>
        <taxon>Rhabditida</taxon>
        <taxon>Rhabditina</taxon>
        <taxon>Rhabditomorpha</taxon>
        <taxon>Rhabditoidea</taxon>
        <taxon>Rhabditidae</taxon>
        <taxon>Peloderinae</taxon>
        <taxon>Caenorhabditis</taxon>
    </lineage>
</organism>
<dbReference type="InParanoid" id="E3MP25"/>
<dbReference type="OrthoDB" id="5911324at2759"/>
<dbReference type="AlphaFoldDB" id="E3MP25"/>